<dbReference type="GeneID" id="106160276"/>
<evidence type="ECO:0000256" key="17">
    <source>
        <dbReference type="ARBA" id="ARBA00050625"/>
    </source>
</evidence>
<dbReference type="GO" id="GO:0006820">
    <property type="term" value="P:monoatomic anion transport"/>
    <property type="evidence" value="ECO:0007669"/>
    <property type="project" value="TreeGrafter"/>
</dbReference>
<reference evidence="30" key="1">
    <citation type="submission" date="2025-08" db="UniProtKB">
        <authorList>
            <consortium name="RefSeq"/>
        </authorList>
    </citation>
    <scope>IDENTIFICATION</scope>
    <source>
        <tissue evidence="30">Gonads</tissue>
    </source>
</reference>
<dbReference type="PROSITE" id="PS50850">
    <property type="entry name" value="MFS"/>
    <property type="match status" value="1"/>
</dbReference>
<keyword evidence="11 27" id="KW-0472">Membrane</keyword>
<dbReference type="GO" id="GO:0015293">
    <property type="term" value="F:symporter activity"/>
    <property type="evidence" value="ECO:0007669"/>
    <property type="project" value="UniProtKB-KW"/>
</dbReference>
<organism evidence="29 30">
    <name type="scientific">Lingula anatina</name>
    <name type="common">Brachiopod</name>
    <name type="synonym">Lingula unguis</name>
    <dbReference type="NCBI Taxonomy" id="7574"/>
    <lineage>
        <taxon>Eukaryota</taxon>
        <taxon>Metazoa</taxon>
        <taxon>Spiralia</taxon>
        <taxon>Lophotrochozoa</taxon>
        <taxon>Brachiopoda</taxon>
        <taxon>Linguliformea</taxon>
        <taxon>Lingulata</taxon>
        <taxon>Lingulida</taxon>
        <taxon>Linguloidea</taxon>
        <taxon>Lingulidae</taxon>
        <taxon>Lingula</taxon>
    </lineage>
</organism>
<name>A0A1S3I207_LINAN</name>
<evidence type="ECO:0000313" key="29">
    <source>
        <dbReference type="Proteomes" id="UP000085678"/>
    </source>
</evidence>
<dbReference type="InterPro" id="IPR050382">
    <property type="entry name" value="MFS_Na/Anion_cotransporter"/>
</dbReference>
<evidence type="ECO:0000256" key="24">
    <source>
        <dbReference type="ARBA" id="ARBA00081195"/>
    </source>
</evidence>
<feature type="region of interest" description="Disordered" evidence="26">
    <location>
        <begin position="1"/>
        <end position="30"/>
    </location>
</feature>
<dbReference type="FunFam" id="1.20.1250.20:FF:000003">
    <property type="entry name" value="Solute carrier family 17 member 3"/>
    <property type="match status" value="1"/>
</dbReference>
<feature type="transmembrane region" description="Helical" evidence="27">
    <location>
        <begin position="361"/>
        <end position="380"/>
    </location>
</feature>
<evidence type="ECO:0000313" key="30">
    <source>
        <dbReference type="RefSeq" id="XP_013392278.1"/>
    </source>
</evidence>
<evidence type="ECO:0000256" key="6">
    <source>
        <dbReference type="ARBA" id="ARBA00022475"/>
    </source>
</evidence>
<dbReference type="InParanoid" id="A0A1S3I207"/>
<dbReference type="GO" id="GO:0046942">
    <property type="term" value="P:carboxylic acid transport"/>
    <property type="evidence" value="ECO:0007669"/>
    <property type="project" value="UniProtKB-ARBA"/>
</dbReference>
<comment type="function">
    <text evidence="21">Receptor for CM101, a polysaccharide produced by group B Streptococcus with antipathoangiogenic properties.</text>
</comment>
<dbReference type="InterPro" id="IPR011701">
    <property type="entry name" value="MFS"/>
</dbReference>
<dbReference type="SUPFAM" id="SSF103473">
    <property type="entry name" value="MFS general substrate transporter"/>
    <property type="match status" value="1"/>
</dbReference>
<evidence type="ECO:0000256" key="13">
    <source>
        <dbReference type="ARBA" id="ARBA00023228"/>
    </source>
</evidence>
<comment type="catalytic activity">
    <reaction evidence="15">
        <text>2 nitrate(out) + H(+)(out) = 2 nitrate(in) + H(+)(in)</text>
        <dbReference type="Rhea" id="RHEA:71539"/>
        <dbReference type="ChEBI" id="CHEBI:15378"/>
        <dbReference type="ChEBI" id="CHEBI:17632"/>
    </reaction>
    <physiologicalReaction direction="left-to-right" evidence="15">
        <dbReference type="Rhea" id="RHEA:71540"/>
    </physiologicalReaction>
</comment>
<protein>
    <recommendedName>
        <fullName evidence="22">Sialin</fullName>
    </recommendedName>
    <alternativeName>
        <fullName evidence="25">H(+)/nitrate cotransporter</fullName>
    </alternativeName>
    <alternativeName>
        <fullName evidence="23">H(+)/sialic acid cotransporter</fullName>
    </alternativeName>
    <alternativeName>
        <fullName evidence="24">Vesicular excitatory amino acid transporter</fullName>
    </alternativeName>
</protein>
<comment type="catalytic activity">
    <reaction evidence="19">
        <text>L-glutamate(out) = L-glutamate(in)</text>
        <dbReference type="Rhea" id="RHEA:66336"/>
        <dbReference type="ChEBI" id="CHEBI:29985"/>
    </reaction>
    <physiologicalReaction direction="left-to-right" evidence="19">
        <dbReference type="Rhea" id="RHEA:66337"/>
    </physiologicalReaction>
</comment>
<dbReference type="GO" id="GO:0005765">
    <property type="term" value="C:lysosomal membrane"/>
    <property type="evidence" value="ECO:0007669"/>
    <property type="project" value="UniProtKB-SubCell"/>
</dbReference>
<evidence type="ECO:0000256" key="5">
    <source>
        <dbReference type="ARBA" id="ARBA00022448"/>
    </source>
</evidence>
<evidence type="ECO:0000256" key="9">
    <source>
        <dbReference type="ARBA" id="ARBA00022989"/>
    </source>
</evidence>
<evidence type="ECO:0000256" key="10">
    <source>
        <dbReference type="ARBA" id="ARBA00023018"/>
    </source>
</evidence>
<dbReference type="GO" id="GO:0030672">
    <property type="term" value="C:synaptic vesicle membrane"/>
    <property type="evidence" value="ECO:0007669"/>
    <property type="project" value="UniProtKB-SubCell"/>
</dbReference>
<dbReference type="Pfam" id="PF07690">
    <property type="entry name" value="MFS_1"/>
    <property type="match status" value="1"/>
</dbReference>
<dbReference type="Proteomes" id="UP000085678">
    <property type="component" value="Unplaced"/>
</dbReference>
<proteinExistence type="predicted"/>
<evidence type="ECO:0000256" key="8">
    <source>
        <dbReference type="ARBA" id="ARBA00022847"/>
    </source>
</evidence>
<evidence type="ECO:0000256" key="7">
    <source>
        <dbReference type="ARBA" id="ARBA00022692"/>
    </source>
</evidence>
<evidence type="ECO:0000256" key="12">
    <source>
        <dbReference type="ARBA" id="ARBA00023180"/>
    </source>
</evidence>
<evidence type="ECO:0000256" key="2">
    <source>
        <dbReference type="ARBA" id="ARBA00004554"/>
    </source>
</evidence>
<evidence type="ECO:0000256" key="16">
    <source>
        <dbReference type="ARBA" id="ARBA00050554"/>
    </source>
</evidence>
<feature type="transmembrane region" description="Helical" evidence="27">
    <location>
        <begin position="96"/>
        <end position="114"/>
    </location>
</feature>
<dbReference type="FunFam" id="1.20.1250.20:FF:000067">
    <property type="entry name" value="sialin isoform X2"/>
    <property type="match status" value="1"/>
</dbReference>
<comment type="catalytic activity">
    <reaction evidence="17">
        <text>N-acetylneuraminate(in) + H(+)(in) = N-acetylneuraminate(out) + H(+)(out)</text>
        <dbReference type="Rhea" id="RHEA:28987"/>
        <dbReference type="ChEBI" id="CHEBI:15378"/>
        <dbReference type="ChEBI" id="CHEBI:35418"/>
    </reaction>
    <physiologicalReaction direction="right-to-left" evidence="17">
        <dbReference type="Rhea" id="RHEA:28989"/>
    </physiologicalReaction>
</comment>
<keyword evidence="7 27" id="KW-0812">Transmembrane</keyword>
<keyword evidence="12" id="KW-0325">Glycoprotein</keyword>
<feature type="transmembrane region" description="Helical" evidence="27">
    <location>
        <begin position="452"/>
        <end position="472"/>
    </location>
</feature>
<keyword evidence="8" id="KW-0769">Symport</keyword>
<feature type="transmembrane region" description="Helical" evidence="27">
    <location>
        <begin position="386"/>
        <end position="406"/>
    </location>
</feature>
<comment type="catalytic activity">
    <reaction evidence="20">
        <text>D-glucuronate(out) + H(+)(out) = D-glucuronate(in) + H(+)(in)</text>
        <dbReference type="Rhea" id="RHEA:72591"/>
        <dbReference type="ChEBI" id="CHEBI:15378"/>
        <dbReference type="ChEBI" id="CHEBI:58720"/>
    </reaction>
    <physiologicalReaction direction="left-to-right" evidence="20">
        <dbReference type="Rhea" id="RHEA:72592"/>
    </physiologicalReaction>
</comment>
<feature type="transmembrane region" description="Helical" evidence="27">
    <location>
        <begin position="48"/>
        <end position="76"/>
    </location>
</feature>
<dbReference type="OrthoDB" id="2985014at2759"/>
<dbReference type="RefSeq" id="XP_013392278.1">
    <property type="nucleotide sequence ID" value="XM_013536824.1"/>
</dbReference>
<feature type="transmembrane region" description="Helical" evidence="27">
    <location>
        <begin position="418"/>
        <end position="440"/>
    </location>
</feature>
<feature type="transmembrane region" description="Helical" evidence="27">
    <location>
        <begin position="126"/>
        <end position="148"/>
    </location>
</feature>
<feature type="transmembrane region" description="Helical" evidence="27">
    <location>
        <begin position="315"/>
        <end position="340"/>
    </location>
</feature>
<dbReference type="PANTHER" id="PTHR11662:SF455">
    <property type="entry name" value="GH23975P"/>
    <property type="match status" value="1"/>
</dbReference>
<dbReference type="Gene3D" id="1.20.1250.20">
    <property type="entry name" value="MFS general substrate transporter like domains"/>
    <property type="match status" value="2"/>
</dbReference>
<keyword evidence="5" id="KW-0813">Transport</keyword>
<evidence type="ECO:0000256" key="23">
    <source>
        <dbReference type="ARBA" id="ARBA00080244"/>
    </source>
</evidence>
<dbReference type="GO" id="GO:0016323">
    <property type="term" value="C:basolateral plasma membrane"/>
    <property type="evidence" value="ECO:0007669"/>
    <property type="project" value="UniProtKB-SubCell"/>
</dbReference>
<feature type="transmembrane region" description="Helical" evidence="27">
    <location>
        <begin position="222"/>
        <end position="241"/>
    </location>
</feature>
<comment type="catalytic activity">
    <reaction evidence="16">
        <text>L-aspartate(out) = L-aspartate(in)</text>
        <dbReference type="Rhea" id="RHEA:66332"/>
        <dbReference type="ChEBI" id="CHEBI:29991"/>
    </reaction>
    <physiologicalReaction direction="left-to-right" evidence="16">
        <dbReference type="Rhea" id="RHEA:66333"/>
    </physiologicalReaction>
</comment>
<comment type="catalytic activity">
    <reaction evidence="18">
        <text>N-acetyl-L-aspartyl-L-glutamate(out) = N-acetyl-L-aspartyl-L-glutamate(in)</text>
        <dbReference type="Rhea" id="RHEA:72599"/>
        <dbReference type="ChEBI" id="CHEBI:76931"/>
    </reaction>
    <physiologicalReaction direction="left-to-right" evidence="18">
        <dbReference type="Rhea" id="RHEA:72600"/>
    </physiologicalReaction>
</comment>
<feature type="domain" description="Major facilitator superfamily (MFS) profile" evidence="28">
    <location>
        <begin position="46"/>
        <end position="476"/>
    </location>
</feature>
<evidence type="ECO:0000256" key="19">
    <source>
        <dbReference type="ARBA" id="ARBA00051447"/>
    </source>
</evidence>
<keyword evidence="10" id="KW-0770">Synapse</keyword>
<dbReference type="STRING" id="7574.A0A1S3I207"/>
<evidence type="ECO:0000259" key="28">
    <source>
        <dbReference type="PROSITE" id="PS50850"/>
    </source>
</evidence>
<dbReference type="InterPro" id="IPR036259">
    <property type="entry name" value="MFS_trans_sf"/>
</dbReference>
<keyword evidence="9 27" id="KW-1133">Transmembrane helix</keyword>
<evidence type="ECO:0000256" key="11">
    <source>
        <dbReference type="ARBA" id="ARBA00023136"/>
    </source>
</evidence>
<keyword evidence="29" id="KW-1185">Reference proteome</keyword>
<dbReference type="KEGG" id="lak:106160276"/>
<evidence type="ECO:0000256" key="4">
    <source>
        <dbReference type="ARBA" id="ARBA00004656"/>
    </source>
</evidence>
<accession>A0A1S3I207</accession>
<evidence type="ECO:0000256" key="22">
    <source>
        <dbReference type="ARBA" id="ARBA00069713"/>
    </source>
</evidence>
<keyword evidence="13" id="KW-0458">Lysosome</keyword>
<evidence type="ECO:0000256" key="25">
    <source>
        <dbReference type="ARBA" id="ARBA00081925"/>
    </source>
</evidence>
<gene>
    <name evidence="30" type="primary">LOC106160276</name>
</gene>
<keyword evidence="14" id="KW-0968">Cytoplasmic vesicle</keyword>
<evidence type="ECO:0000256" key="3">
    <source>
        <dbReference type="ARBA" id="ARBA00004638"/>
    </source>
</evidence>
<dbReference type="CDD" id="cd17318">
    <property type="entry name" value="MFS_SLC17"/>
    <property type="match status" value="1"/>
</dbReference>
<evidence type="ECO:0000256" key="20">
    <source>
        <dbReference type="ARBA" id="ARBA00051612"/>
    </source>
</evidence>
<dbReference type="InterPro" id="IPR020846">
    <property type="entry name" value="MFS_dom"/>
</dbReference>
<evidence type="ECO:0000256" key="18">
    <source>
        <dbReference type="ARBA" id="ARBA00051403"/>
    </source>
</evidence>
<feature type="transmembrane region" description="Helical" evidence="27">
    <location>
        <begin position="191"/>
        <end position="216"/>
    </location>
</feature>
<sequence>MDETLKKRSVPLQDVTSESDAEERRAISSSKHSDQEQSVCCQFMMKRYVVAVMAFLGFFNVYALRVNLSIAVVAMLSNRTEVVNGTVVQIEPEFSWDSRLVGLILGSFFYGYIFTQIPGGILASKFGGRNLFGGGIFVTAVLTLLTPLCVRGSVYLFIVVRILEGIFEGVTYPSIHAIWAKWAPPLERSKLATIAFSGSYMGTVVSMPLSGLMAAYLGWPSLFYFFGALAILWCILWFLLISDSPSEHPTISQEELEYIQYSMGYTDKQTQNLHPPWLKMATSVPVWAIICAHFAENWGFYTLLTSLPTFLHDVFSYRVAKTGFVAALPYLVMGIVVQVGGHIADFLRRSKKLTTTNVRKLFTCGAYVFQTVFMITAAYLMTPAAAITAITIAVGFGGLTWAGFSVNHLDIAPQYASILMGVSNTFATLPGIISPGLTGAIVQHKLASEWRIVFYISAAIYLLGAVVFGLCASGERQDWAQMPMGYMPHLDPDEETEAEEEQ</sequence>
<dbReference type="AlphaFoldDB" id="A0A1S3I207"/>
<evidence type="ECO:0000256" key="15">
    <source>
        <dbReference type="ARBA" id="ARBA00050101"/>
    </source>
</evidence>
<comment type="subcellular location">
    <subcellularLocation>
        <location evidence="2">Basolateral cell membrane</location>
        <topology evidence="2">Multi-pass membrane protein</topology>
    </subcellularLocation>
    <subcellularLocation>
        <location evidence="3">Cytoplasmic vesicle</location>
        <location evidence="3">Secretory vesicle membrane</location>
        <topology evidence="3">Multi-pass membrane protein</topology>
    </subcellularLocation>
    <subcellularLocation>
        <location evidence="1">Cytoplasmic vesicle</location>
        <location evidence="1">Secretory vesicle</location>
        <location evidence="1">Synaptic vesicle membrane</location>
    </subcellularLocation>
    <subcellularLocation>
        <location evidence="4">Lysosome membrane</location>
    </subcellularLocation>
</comment>
<keyword evidence="6" id="KW-1003">Cell membrane</keyword>
<evidence type="ECO:0000256" key="27">
    <source>
        <dbReference type="SAM" id="Phobius"/>
    </source>
</evidence>
<feature type="transmembrane region" description="Helical" evidence="27">
    <location>
        <begin position="154"/>
        <end position="179"/>
    </location>
</feature>
<evidence type="ECO:0000256" key="1">
    <source>
        <dbReference type="ARBA" id="ARBA00004432"/>
    </source>
</evidence>
<evidence type="ECO:0000256" key="14">
    <source>
        <dbReference type="ARBA" id="ARBA00023329"/>
    </source>
</evidence>
<evidence type="ECO:0000256" key="26">
    <source>
        <dbReference type="SAM" id="MobiDB-lite"/>
    </source>
</evidence>
<dbReference type="PANTHER" id="PTHR11662">
    <property type="entry name" value="SOLUTE CARRIER FAMILY 17"/>
    <property type="match status" value="1"/>
</dbReference>
<evidence type="ECO:0000256" key="21">
    <source>
        <dbReference type="ARBA" id="ARBA00056891"/>
    </source>
</evidence>